<gene>
    <name evidence="1" type="ORF">GGR90_003098</name>
</gene>
<proteinExistence type="predicted"/>
<name>A0A7X5XTU0_9SPHN</name>
<accession>A0A7X5XTU0</accession>
<reference evidence="1 2" key="1">
    <citation type="submission" date="2020-03" db="EMBL/GenBank/DDBJ databases">
        <title>Genomic Encyclopedia of Type Strains, Phase IV (KMG-IV): sequencing the most valuable type-strain genomes for metagenomic binning, comparative biology and taxonomic classification.</title>
        <authorList>
            <person name="Goeker M."/>
        </authorList>
    </citation>
    <scope>NUCLEOTIDE SEQUENCE [LARGE SCALE GENOMIC DNA]</scope>
    <source>
        <strain evidence="1 2">DSM 25229</strain>
    </source>
</reference>
<dbReference type="RefSeq" id="WP_167922268.1">
    <property type="nucleotide sequence ID" value="NZ_JAATIT010000004.1"/>
</dbReference>
<keyword evidence="2" id="KW-1185">Reference proteome</keyword>
<dbReference type="Proteomes" id="UP000535078">
    <property type="component" value="Unassembled WGS sequence"/>
</dbReference>
<evidence type="ECO:0000313" key="2">
    <source>
        <dbReference type="Proteomes" id="UP000535078"/>
    </source>
</evidence>
<comment type="caution">
    <text evidence="1">The sequence shown here is derived from an EMBL/GenBank/DDBJ whole genome shotgun (WGS) entry which is preliminary data.</text>
</comment>
<protein>
    <submittedName>
        <fullName evidence="1">Uncharacterized protein</fullName>
    </submittedName>
</protein>
<dbReference type="EMBL" id="JAATIT010000004">
    <property type="protein sequence ID" value="NJB90896.1"/>
    <property type="molecule type" value="Genomic_DNA"/>
</dbReference>
<organism evidence="1 2">
    <name type="scientific">Sphingopyxis italica</name>
    <dbReference type="NCBI Taxonomy" id="1129133"/>
    <lineage>
        <taxon>Bacteria</taxon>
        <taxon>Pseudomonadati</taxon>
        <taxon>Pseudomonadota</taxon>
        <taxon>Alphaproteobacteria</taxon>
        <taxon>Sphingomonadales</taxon>
        <taxon>Sphingomonadaceae</taxon>
        <taxon>Sphingopyxis</taxon>
    </lineage>
</organism>
<evidence type="ECO:0000313" key="1">
    <source>
        <dbReference type="EMBL" id="NJB90896.1"/>
    </source>
</evidence>
<dbReference type="AlphaFoldDB" id="A0A7X5XTU0"/>
<sequence length="91" mass="10081">MKLDDLFIALLLQAEADLTFDLAAALGVQRDVRLHDIVRFERLSAVTVFEVDPQFLRNGVENGAANIHGAVSPFSNKGFLSRICAYCKMLL</sequence>